<dbReference type="WBParaSite" id="maker-unitig_32452-snap-gene-0.3-mRNA-1">
    <property type="protein sequence ID" value="maker-unitig_32452-snap-gene-0.3-mRNA-1"/>
    <property type="gene ID" value="maker-unitig_32452-snap-gene-0.3"/>
</dbReference>
<accession>A0A1I8FFX6</accession>
<organism evidence="1 2">
    <name type="scientific">Macrostomum lignano</name>
    <dbReference type="NCBI Taxonomy" id="282301"/>
    <lineage>
        <taxon>Eukaryota</taxon>
        <taxon>Metazoa</taxon>
        <taxon>Spiralia</taxon>
        <taxon>Lophotrochozoa</taxon>
        <taxon>Platyhelminthes</taxon>
        <taxon>Rhabditophora</taxon>
        <taxon>Macrostomorpha</taxon>
        <taxon>Macrostomida</taxon>
        <taxon>Macrostomidae</taxon>
        <taxon>Macrostomum</taxon>
    </lineage>
</organism>
<sequence length="202" mass="22136">GPAGWQRRPAVRRVAADADTGAPHLTGCSARQAASCGCAFRSDEVIRHRGLRLVYRFVSAAQLRAPTAAAADKCQLRYRIHSGRQQLLTSKQFGSILAPSAQKDAAVECTADFSALREDTKLLVSIATAQFLREGQCHANSISVYDGFTAADRQRKDFQPVCDNLADWTLMAATRRLVVRLTAKNLEHLPLLRSWPSRLCGS</sequence>
<evidence type="ECO:0000313" key="2">
    <source>
        <dbReference type="WBParaSite" id="maker-unitig_32452-snap-gene-0.3-mRNA-1"/>
    </source>
</evidence>
<dbReference type="Proteomes" id="UP000095280">
    <property type="component" value="Unplaced"/>
</dbReference>
<keyword evidence="1" id="KW-1185">Reference proteome</keyword>
<protein>
    <submittedName>
        <fullName evidence="2">SAC domain-containing protein</fullName>
    </submittedName>
</protein>
<reference evidence="2" key="1">
    <citation type="submission" date="2016-11" db="UniProtKB">
        <authorList>
            <consortium name="WormBaseParasite"/>
        </authorList>
    </citation>
    <scope>IDENTIFICATION</scope>
</reference>
<name>A0A1I8FFX6_9PLAT</name>
<proteinExistence type="predicted"/>
<evidence type="ECO:0000313" key="1">
    <source>
        <dbReference type="Proteomes" id="UP000095280"/>
    </source>
</evidence>
<dbReference type="AlphaFoldDB" id="A0A1I8FFX6"/>